<name>A0ABP8R7X8_9SPHI</name>
<dbReference type="RefSeq" id="WP_345068881.1">
    <property type="nucleotide sequence ID" value="NZ_BAABGR010000037.1"/>
</dbReference>
<gene>
    <name evidence="1" type="ORF">GCM10023173_24630</name>
</gene>
<evidence type="ECO:0008006" key="3">
    <source>
        <dbReference type="Google" id="ProtNLM"/>
    </source>
</evidence>
<protein>
    <recommendedName>
        <fullName evidence="3">YhcG N-terminal domain-containing protein</fullName>
    </recommendedName>
</protein>
<keyword evidence="2" id="KW-1185">Reference proteome</keyword>
<dbReference type="EMBL" id="BAABGR010000037">
    <property type="protein sequence ID" value="GAA4520385.1"/>
    <property type="molecule type" value="Genomic_DNA"/>
</dbReference>
<evidence type="ECO:0000313" key="2">
    <source>
        <dbReference type="Proteomes" id="UP001500394"/>
    </source>
</evidence>
<reference evidence="2" key="1">
    <citation type="journal article" date="2019" name="Int. J. Syst. Evol. Microbiol.">
        <title>The Global Catalogue of Microorganisms (GCM) 10K type strain sequencing project: providing services to taxonomists for standard genome sequencing and annotation.</title>
        <authorList>
            <consortium name="The Broad Institute Genomics Platform"/>
            <consortium name="The Broad Institute Genome Sequencing Center for Infectious Disease"/>
            <person name="Wu L."/>
            <person name="Ma J."/>
        </authorList>
    </citation>
    <scope>NUCLEOTIDE SEQUENCE [LARGE SCALE GENOMIC DNA]</scope>
    <source>
        <strain evidence="2">JCM 17858</strain>
    </source>
</reference>
<proteinExistence type="predicted"/>
<sequence>MSLYNTYKQDFEHILSLLTEARNRVYSKANSELVLLYFNVGKVVSYRVNIGK</sequence>
<accession>A0ABP8R7X8</accession>
<dbReference type="Proteomes" id="UP001500394">
    <property type="component" value="Unassembled WGS sequence"/>
</dbReference>
<evidence type="ECO:0000313" key="1">
    <source>
        <dbReference type="EMBL" id="GAA4520385.1"/>
    </source>
</evidence>
<comment type="caution">
    <text evidence="1">The sequence shown here is derived from an EMBL/GenBank/DDBJ whole genome shotgun (WGS) entry which is preliminary data.</text>
</comment>
<organism evidence="1 2">
    <name type="scientific">Sphingobacterium thermophilum</name>
    <dbReference type="NCBI Taxonomy" id="768534"/>
    <lineage>
        <taxon>Bacteria</taxon>
        <taxon>Pseudomonadati</taxon>
        <taxon>Bacteroidota</taxon>
        <taxon>Sphingobacteriia</taxon>
        <taxon>Sphingobacteriales</taxon>
        <taxon>Sphingobacteriaceae</taxon>
        <taxon>Sphingobacterium</taxon>
    </lineage>
</organism>